<feature type="domain" description="HicB-like antitoxin of toxin-antitoxin system" evidence="1">
    <location>
        <begin position="6"/>
        <end position="65"/>
    </location>
</feature>
<dbReference type="PANTHER" id="PTHR34504:SF2">
    <property type="entry name" value="UPF0150 PROTEIN SSL0259"/>
    <property type="match status" value="1"/>
</dbReference>
<evidence type="ECO:0000313" key="3">
    <source>
        <dbReference type="Proteomes" id="UP000326912"/>
    </source>
</evidence>
<dbReference type="SUPFAM" id="SSF143100">
    <property type="entry name" value="TTHA1013/TTHA0281-like"/>
    <property type="match status" value="1"/>
</dbReference>
<reference evidence="2 3" key="1">
    <citation type="submission" date="2019-10" db="EMBL/GenBank/DDBJ databases">
        <title>Dictyobacter vulcani sp. nov., within the class Ktedonobacteria, isolated from soil of volcanic Mt. Zao.</title>
        <authorList>
            <person name="Zheng Y."/>
            <person name="Wang C.M."/>
            <person name="Sakai Y."/>
            <person name="Abe K."/>
            <person name="Yokota A."/>
            <person name="Yabe S."/>
        </authorList>
    </citation>
    <scope>NUCLEOTIDE SEQUENCE [LARGE SCALE GENOMIC DNA]</scope>
    <source>
        <strain evidence="2 3">W12</strain>
    </source>
</reference>
<organism evidence="2 3">
    <name type="scientific">Dictyobacter vulcani</name>
    <dbReference type="NCBI Taxonomy" id="2607529"/>
    <lineage>
        <taxon>Bacteria</taxon>
        <taxon>Bacillati</taxon>
        <taxon>Chloroflexota</taxon>
        <taxon>Ktedonobacteria</taxon>
        <taxon>Ktedonobacterales</taxon>
        <taxon>Dictyobacteraceae</taxon>
        <taxon>Dictyobacter</taxon>
    </lineage>
</organism>
<dbReference type="Pfam" id="PF15919">
    <property type="entry name" value="HicB_lk_antitox"/>
    <property type="match status" value="1"/>
</dbReference>
<gene>
    <name evidence="2" type="ORF">KDW_16500</name>
</gene>
<dbReference type="InterPro" id="IPR051404">
    <property type="entry name" value="TA_system_antitoxin"/>
</dbReference>
<dbReference type="EMBL" id="BKZW01000001">
    <property type="protein sequence ID" value="GER87488.1"/>
    <property type="molecule type" value="Genomic_DNA"/>
</dbReference>
<dbReference type="RefSeq" id="WP_151755489.1">
    <property type="nucleotide sequence ID" value="NZ_BKZW01000001.1"/>
</dbReference>
<sequence>MIPIHYSVIIQWSDEDQAFIAEVPELPGCSTHGDTYEEVIKNAQEVIELWLVNAMATGKEIPPPRVAA</sequence>
<protein>
    <submittedName>
        <fullName evidence="2">HicB family protein</fullName>
    </submittedName>
</protein>
<dbReference type="AlphaFoldDB" id="A0A5J4KE71"/>
<keyword evidence="3" id="KW-1185">Reference proteome</keyword>
<dbReference type="InterPro" id="IPR035069">
    <property type="entry name" value="TTHA1013/TTHA0281-like"/>
</dbReference>
<proteinExistence type="predicted"/>
<comment type="caution">
    <text evidence="2">The sequence shown here is derived from an EMBL/GenBank/DDBJ whole genome shotgun (WGS) entry which is preliminary data.</text>
</comment>
<dbReference type="InterPro" id="IPR031807">
    <property type="entry name" value="HicB-like"/>
</dbReference>
<name>A0A5J4KE71_9CHLR</name>
<evidence type="ECO:0000313" key="2">
    <source>
        <dbReference type="EMBL" id="GER87488.1"/>
    </source>
</evidence>
<dbReference type="PANTHER" id="PTHR34504">
    <property type="entry name" value="ANTITOXIN HICB"/>
    <property type="match status" value="1"/>
</dbReference>
<dbReference type="Proteomes" id="UP000326912">
    <property type="component" value="Unassembled WGS sequence"/>
</dbReference>
<accession>A0A5J4KE71</accession>
<evidence type="ECO:0000259" key="1">
    <source>
        <dbReference type="Pfam" id="PF15919"/>
    </source>
</evidence>
<dbReference type="Gene3D" id="3.30.160.250">
    <property type="match status" value="1"/>
</dbReference>